<evidence type="ECO:0000313" key="4">
    <source>
        <dbReference type="Proteomes" id="UP000037035"/>
    </source>
</evidence>
<protein>
    <submittedName>
        <fullName evidence="3">Uncharacterized protein</fullName>
    </submittedName>
</protein>
<feature type="chain" id="PRO_5005568028" evidence="2">
    <location>
        <begin position="22"/>
        <end position="340"/>
    </location>
</feature>
<organism evidence="3 4">
    <name type="scientific">Puccinia sorghi</name>
    <dbReference type="NCBI Taxonomy" id="27349"/>
    <lineage>
        <taxon>Eukaryota</taxon>
        <taxon>Fungi</taxon>
        <taxon>Dikarya</taxon>
        <taxon>Basidiomycota</taxon>
        <taxon>Pucciniomycotina</taxon>
        <taxon>Pucciniomycetes</taxon>
        <taxon>Pucciniales</taxon>
        <taxon>Pucciniaceae</taxon>
        <taxon>Puccinia</taxon>
    </lineage>
</organism>
<dbReference type="Proteomes" id="UP000037035">
    <property type="component" value="Unassembled WGS sequence"/>
</dbReference>
<accession>A0A0L6USX7</accession>
<comment type="caution">
    <text evidence="3">The sequence shown here is derived from an EMBL/GenBank/DDBJ whole genome shotgun (WGS) entry which is preliminary data.</text>
</comment>
<dbReference type="VEuPathDB" id="FungiDB:VP01_415g3"/>
<keyword evidence="4" id="KW-1185">Reference proteome</keyword>
<proteinExistence type="predicted"/>
<dbReference type="AlphaFoldDB" id="A0A0L6USX7"/>
<evidence type="ECO:0000256" key="1">
    <source>
        <dbReference type="SAM" id="MobiDB-lite"/>
    </source>
</evidence>
<keyword evidence="2" id="KW-0732">Signal</keyword>
<gene>
    <name evidence="3" type="ORF">VP01_415g3</name>
</gene>
<reference evidence="3 4" key="1">
    <citation type="submission" date="2015-08" db="EMBL/GenBank/DDBJ databases">
        <title>Next Generation Sequencing and Analysis of the Genome of Puccinia sorghi L Schw, the Causal Agent of Maize Common Rust.</title>
        <authorList>
            <person name="Rochi L."/>
            <person name="Burguener G."/>
            <person name="Darino M."/>
            <person name="Turjanski A."/>
            <person name="Kreff E."/>
            <person name="Dieguez M.J."/>
            <person name="Sacco F."/>
        </authorList>
    </citation>
    <scope>NUCLEOTIDE SEQUENCE [LARGE SCALE GENOMIC DNA]</scope>
    <source>
        <strain evidence="3 4">RO10H11247</strain>
    </source>
</reference>
<name>A0A0L6USX7_9BASI</name>
<evidence type="ECO:0000313" key="3">
    <source>
        <dbReference type="EMBL" id="KNZ50950.1"/>
    </source>
</evidence>
<feature type="region of interest" description="Disordered" evidence="1">
    <location>
        <begin position="55"/>
        <end position="76"/>
    </location>
</feature>
<sequence length="340" mass="37878">MAPKLLPFITIAVSLCQSISAIPFLNPAPVGHGAEAYASALERLHIVDFKHPDILTKAGRPPPGSAELPKAYPLPPHPSEVFPKHQGLQDLASQQAVWIHTNSFRPLSIDTKAEWSRHAEVYQKLKPGEKKKLQTWLESNLVKDSAPRAMAARRINWSLSQRDKDIWWDATLVKNANLKENEDIDLATIGNILHFQNRDPALKFDQRQAHRMIELLYPVFFKTSQDTTRTNSLKLGLLKPVGDSKGDSLYQARVAAMTASLWPTIPIQSGKDGTELQKKTLEVLYAAYGDSPKKAQRSASMALENMKQNPSLWAQLPSSGLYAEFERSLKTLSTTPRGSS</sequence>
<evidence type="ECO:0000256" key="2">
    <source>
        <dbReference type="SAM" id="SignalP"/>
    </source>
</evidence>
<dbReference type="OrthoDB" id="2497979at2759"/>
<dbReference type="EMBL" id="LAVV01009235">
    <property type="protein sequence ID" value="KNZ50950.1"/>
    <property type="molecule type" value="Genomic_DNA"/>
</dbReference>
<feature type="signal peptide" evidence="2">
    <location>
        <begin position="1"/>
        <end position="21"/>
    </location>
</feature>